<dbReference type="EMBL" id="JACHKY010000002">
    <property type="protein sequence ID" value="MBB4798015.1"/>
    <property type="molecule type" value="Genomic_DNA"/>
</dbReference>
<reference evidence="1 2" key="1">
    <citation type="submission" date="2020-08" db="EMBL/GenBank/DDBJ databases">
        <title>Functional genomics of gut bacteria from endangered species of beetles.</title>
        <authorList>
            <person name="Carlos-Shanley C."/>
        </authorList>
    </citation>
    <scope>NUCLEOTIDE SEQUENCE [LARGE SCALE GENOMIC DNA]</scope>
    <source>
        <strain evidence="1 2">S00123</strain>
    </source>
</reference>
<comment type="caution">
    <text evidence="1">The sequence shown here is derived from an EMBL/GenBank/DDBJ whole genome shotgun (WGS) entry which is preliminary data.</text>
</comment>
<dbReference type="RefSeq" id="WP_184269025.1">
    <property type="nucleotide sequence ID" value="NZ_JACHKY010000002.1"/>
</dbReference>
<accession>A0A7W7IQ39</accession>
<evidence type="ECO:0000313" key="2">
    <source>
        <dbReference type="Proteomes" id="UP000539957"/>
    </source>
</evidence>
<dbReference type="AlphaFoldDB" id="A0A7W7IQ39"/>
<gene>
    <name evidence="1" type="ORF">HNP32_001739</name>
</gene>
<dbReference type="Gene3D" id="4.10.410.40">
    <property type="match status" value="1"/>
</dbReference>
<dbReference type="Pfam" id="PF16460">
    <property type="entry name" value="Phage_TTP_11"/>
    <property type="match status" value="1"/>
</dbReference>
<sequence>MATLVQGFLKLHLGTGETPTYAAIPGVTNLNGGGFSPNKIDATDFDTTPGTREYINGPREPSAYSFEMHYQQGDTQQEALFTAEATNTPLPFRVVLGAGAGAKQISFNAVPNLTLGAQVDGKVMYSGTLEPVAAPVRATAA</sequence>
<proteinExistence type="predicted"/>
<organism evidence="1 2">
    <name type="scientific">Brevundimonas bullata</name>
    <dbReference type="NCBI Taxonomy" id="13160"/>
    <lineage>
        <taxon>Bacteria</taxon>
        <taxon>Pseudomonadati</taxon>
        <taxon>Pseudomonadota</taxon>
        <taxon>Alphaproteobacteria</taxon>
        <taxon>Caulobacterales</taxon>
        <taxon>Caulobacteraceae</taxon>
        <taxon>Brevundimonas</taxon>
    </lineage>
</organism>
<dbReference type="Proteomes" id="UP000539957">
    <property type="component" value="Unassembled WGS sequence"/>
</dbReference>
<dbReference type="InterPro" id="IPR032495">
    <property type="entry name" value="Phage_TTP_11"/>
</dbReference>
<protein>
    <submittedName>
        <fullName evidence="1">Putative secreted protein</fullName>
    </submittedName>
</protein>
<name>A0A7W7IQ39_9CAUL</name>
<evidence type="ECO:0000313" key="1">
    <source>
        <dbReference type="EMBL" id="MBB4798015.1"/>
    </source>
</evidence>
<keyword evidence="2" id="KW-1185">Reference proteome</keyword>